<dbReference type="Proteomes" id="UP000639403">
    <property type="component" value="Unassembled WGS sequence"/>
</dbReference>
<name>A0A8H7NV74_9APHY</name>
<dbReference type="EMBL" id="JADOXO010000368">
    <property type="protein sequence ID" value="KAF9805682.1"/>
    <property type="molecule type" value="Genomic_DNA"/>
</dbReference>
<sequence length="998" mass="107654">MATSQLSDGVYLRSTINATPATDPQVLSAFSSDIIPLGHTQPDIATLVAAYSNFIAHEIDPSESKTRIYLRGKAVINGAAKKVETQVSLKTIPNELILWPQAWEDAPQIGQATLNASKDGEVIVTNTPIVYNPTQGLGRHDTLIAEATTGTAKASATTLVQQVHNWRDLVKLVGEDATLATYNVVFSDPCSTNVSLTTRLRVFENQASSVNMAFGIEAVGTPASDIDVSLVGFGATTGSKPFTFGLSRTNILPSKLLTTSAILPKDFDGTVTLNVFNDKKQTFGDYSSISVIAYAVTAVGGKETYTTLGAEHIVFHSDTRVKKVLHKFARFREADATANAATAPTFYFRDTVDDGDQFPRQGAYSVSPDIQPWGTLPDANVQSDLGPANYRVDMSDRRNVSLVANLSNYIYLRGTTTVPASGSVRLFAIPCAVLLHPSQYSTQGCIVYDHTSGGDPKVAIRKYNTTTAEAPVLFTEPFNFSDPPPPPGGSHFCLIAECRPDGLDANGYPYEWPHQETGDFATAAEYIAEMDSSDADIKIGRLTITGSDQTAGAEFTGKGPGYTCQVVIRWYANGTQVQDGQQISGNLALQTMMTSMMGNEFFRRRNTGKPSAPAVRTVTHDYPNVKIPGEDNTGEKQPPKIGGAHPRRILGEKYRLNEVIYVDYIVGTDAINAKPATDPRVLAAFSPDIIPMRPSTHPDLATLVAAYDKFIAREVGPAEAETHVYLRGRAVINNSSTVETKVTLKAVPNELILWPQAWINSPAIGQATLIASKDGEVVATSTPIVYTTTEGLGRHNVFVAQAATTSVASTPKDLVQQVGQDPTVTTYNVVFADPSSMNANLTTRFRLFENQANAVHMAFGVEAFGTPDNGIDVSLSCLGMTPDSTPFSFGQSRTTIFPSKLLHIRATVPKDFDGKVTLNIFNDKKQTFGDYSSISVIAYAVTVVGGQETYTTLGSEHLVFHSDIHVEKVLKFAQVHEATTTNVPTTTPFLHSIQGVCD</sequence>
<protein>
    <submittedName>
        <fullName evidence="2">Uncharacterized protein</fullName>
    </submittedName>
</protein>
<gene>
    <name evidence="2" type="ORF">IEO21_08956</name>
</gene>
<dbReference type="AlphaFoldDB" id="A0A8H7NV74"/>
<proteinExistence type="predicted"/>
<evidence type="ECO:0000313" key="3">
    <source>
        <dbReference type="Proteomes" id="UP000639403"/>
    </source>
</evidence>
<reference evidence="2" key="2">
    <citation type="journal article" name="Front. Microbiol.">
        <title>Degradative Capacity of Two Strains of Rhodonia placenta: From Phenotype to Genotype.</title>
        <authorList>
            <person name="Kolle M."/>
            <person name="Horta M.A.C."/>
            <person name="Nowrousian M."/>
            <person name="Ohm R.A."/>
            <person name="Benz J.P."/>
            <person name="Pilgard A."/>
        </authorList>
    </citation>
    <scope>NUCLEOTIDE SEQUENCE</scope>
    <source>
        <strain evidence="2">FPRL280</strain>
    </source>
</reference>
<evidence type="ECO:0000256" key="1">
    <source>
        <dbReference type="SAM" id="MobiDB-lite"/>
    </source>
</evidence>
<feature type="region of interest" description="Disordered" evidence="1">
    <location>
        <begin position="622"/>
        <end position="646"/>
    </location>
</feature>
<organism evidence="2 3">
    <name type="scientific">Rhodonia placenta</name>
    <dbReference type="NCBI Taxonomy" id="104341"/>
    <lineage>
        <taxon>Eukaryota</taxon>
        <taxon>Fungi</taxon>
        <taxon>Dikarya</taxon>
        <taxon>Basidiomycota</taxon>
        <taxon>Agaricomycotina</taxon>
        <taxon>Agaricomycetes</taxon>
        <taxon>Polyporales</taxon>
        <taxon>Adustoporiaceae</taxon>
        <taxon>Rhodonia</taxon>
    </lineage>
</organism>
<evidence type="ECO:0000313" key="2">
    <source>
        <dbReference type="EMBL" id="KAF9805682.1"/>
    </source>
</evidence>
<reference evidence="2" key="1">
    <citation type="submission" date="2020-11" db="EMBL/GenBank/DDBJ databases">
        <authorList>
            <person name="Koelle M."/>
            <person name="Horta M.A.C."/>
            <person name="Nowrousian M."/>
            <person name="Ohm R.A."/>
            <person name="Benz P."/>
            <person name="Pilgard A."/>
        </authorList>
    </citation>
    <scope>NUCLEOTIDE SEQUENCE</scope>
    <source>
        <strain evidence="2">FPRL280</strain>
    </source>
</reference>
<comment type="caution">
    <text evidence="2">The sequence shown here is derived from an EMBL/GenBank/DDBJ whole genome shotgun (WGS) entry which is preliminary data.</text>
</comment>
<accession>A0A8H7NV74</accession>